<evidence type="ECO:0000313" key="1">
    <source>
        <dbReference type="EMBL" id="AOT25753.1"/>
    </source>
</evidence>
<reference evidence="2" key="1">
    <citation type="submission" date="2016-08" db="EMBL/GenBank/DDBJ databases">
        <authorList>
            <person name="Seilhamer J.J."/>
        </authorList>
    </citation>
    <scope>NUCLEOTIDE SEQUENCE [LARGE SCALE GENOMIC DNA]</scope>
</reference>
<dbReference type="OrthoDB" id="14052at10239"/>
<accession>A0A1D8EX09</accession>
<dbReference type="Proteomes" id="UP000222614">
    <property type="component" value="Segment"/>
</dbReference>
<gene>
    <name evidence="1" type="ORF">SEA_TORTELLINI_8</name>
</gene>
<organism evidence="1 2">
    <name type="scientific">Mycobacterium phage Tortellini</name>
    <dbReference type="NCBI Taxonomy" id="1897497"/>
    <lineage>
        <taxon>Viruses</taxon>
        <taxon>Duplodnaviria</taxon>
        <taxon>Heunggongvirae</taxon>
        <taxon>Uroviricota</taxon>
        <taxon>Caudoviricetes</taxon>
        <taxon>Pclasvirinae</taxon>
        <taxon>Tortellinivirus</taxon>
        <taxon>Tortellinivirus tortellini</taxon>
        <taxon>Mycobacterium virus Tortellini</taxon>
    </lineage>
</organism>
<protein>
    <submittedName>
        <fullName evidence="1">Head-to-tail adaptor</fullName>
    </submittedName>
</protein>
<proteinExistence type="predicted"/>
<sequence>MADFLDAGTFASWAKRPAWANDELAKALLTVASDWIQEHKPGLPDNDPAAQVVVFEVTRDALLAGDLGPYSSVTKTTGHSSRQVTIDRGVVDMFITPRHRRMLGLGSMAAPRGHFPKNDY</sequence>
<dbReference type="EMBL" id="KX648391">
    <property type="protein sequence ID" value="AOT25753.1"/>
    <property type="molecule type" value="Genomic_DNA"/>
</dbReference>
<name>A0A1D8EX09_9CAUD</name>
<evidence type="ECO:0000313" key="2">
    <source>
        <dbReference type="Proteomes" id="UP000222614"/>
    </source>
</evidence>
<keyword evidence="2" id="KW-1185">Reference proteome</keyword>